<evidence type="ECO:0000256" key="1">
    <source>
        <dbReference type="ARBA" id="ARBA00004651"/>
    </source>
</evidence>
<evidence type="ECO:0000256" key="5">
    <source>
        <dbReference type="ARBA" id="ARBA00022989"/>
    </source>
</evidence>
<evidence type="ECO:0000256" key="3">
    <source>
        <dbReference type="ARBA" id="ARBA00022475"/>
    </source>
</evidence>
<feature type="domain" description="Mechanosensitive ion channel MscS C-terminal" evidence="9">
    <location>
        <begin position="408"/>
        <end position="489"/>
    </location>
</feature>
<dbReference type="OrthoDB" id="9809206at2"/>
<keyword evidence="11" id="KW-1185">Reference proteome</keyword>
<dbReference type="EMBL" id="FOIR01000002">
    <property type="protein sequence ID" value="SEW24621.1"/>
    <property type="molecule type" value="Genomic_DNA"/>
</dbReference>
<keyword evidence="6 7" id="KW-0472">Membrane</keyword>
<feature type="transmembrane region" description="Helical" evidence="7">
    <location>
        <begin position="312"/>
        <end position="330"/>
    </location>
</feature>
<dbReference type="Proteomes" id="UP000199437">
    <property type="component" value="Unassembled WGS sequence"/>
</dbReference>
<name>A0A1I0QC49_9BACT</name>
<evidence type="ECO:0000313" key="11">
    <source>
        <dbReference type="Proteomes" id="UP000199437"/>
    </source>
</evidence>
<feature type="transmembrane region" description="Helical" evidence="7">
    <location>
        <begin position="164"/>
        <end position="188"/>
    </location>
</feature>
<dbReference type="InterPro" id="IPR011014">
    <property type="entry name" value="MscS_channel_TM-2"/>
</dbReference>
<evidence type="ECO:0000259" key="9">
    <source>
        <dbReference type="Pfam" id="PF21082"/>
    </source>
</evidence>
<evidence type="ECO:0000313" key="10">
    <source>
        <dbReference type="EMBL" id="SEW24621.1"/>
    </source>
</evidence>
<dbReference type="InterPro" id="IPR011066">
    <property type="entry name" value="MscS_channel_C_sf"/>
</dbReference>
<evidence type="ECO:0000256" key="7">
    <source>
        <dbReference type="SAM" id="Phobius"/>
    </source>
</evidence>
<comment type="subcellular location">
    <subcellularLocation>
        <location evidence="1">Cell membrane</location>
        <topology evidence="1">Multi-pass membrane protein</topology>
    </subcellularLocation>
</comment>
<evidence type="ECO:0000256" key="6">
    <source>
        <dbReference type="ARBA" id="ARBA00023136"/>
    </source>
</evidence>
<sequence length="534" mass="61758">MRYIFALVFVCFFVQLKAQENNLPTSFRTPRAAIENHLKYLQEESFNDLQAARSLARAGIPRTERADLAIELKQIFDGSGHYIDLEDLPDDPNYLDSLSGEHKYIITEEFPDLYVKKYGSTWLYSSESVEKIEEIHNKVFPFGTSKLLKKIAHNEEHEFLGLYYWQYGGILALIIIAVVLHKLLSFFLRIFFLKLLAKYLHIDVANKVLYPAAKPISLLIVAVVIRIFLPVLQLPPYTGGVFIQIADAAIPVFVTMLFYRIVEMAEFYFVGVAHRTDNTLDDHLVPMIAKIMRGFVVVVGFVAVLRSFKVDIWPLLTGLSIGGLAFALAAQDTLRNFFGSLMIFLDKPFQIGDWITSDKIDGTVEEVGFRSTRIRTFRDSVMYVPNAEIANKMVDNHGLRKYRRFSTRLSITYDTPTRLIEVFVDGIKRIVEEHPYTRKDYHNIYLNDYAGSALEIMLYIFFQVPDWSNELRCRQEVMLEVNKLAEHLGVRFAFPTQTLFVEQMPGQKSLTPEYDQTKDQFQLEMENYFKNKEK</sequence>
<evidence type="ECO:0000256" key="4">
    <source>
        <dbReference type="ARBA" id="ARBA00022692"/>
    </source>
</evidence>
<reference evidence="11" key="1">
    <citation type="submission" date="2016-10" db="EMBL/GenBank/DDBJ databases">
        <authorList>
            <person name="Varghese N."/>
            <person name="Submissions S."/>
        </authorList>
    </citation>
    <scope>NUCLEOTIDE SEQUENCE [LARGE SCALE GENOMIC DNA]</scope>
    <source>
        <strain evidence="11">CGMCC 1.12402</strain>
    </source>
</reference>
<dbReference type="InterPro" id="IPR045042">
    <property type="entry name" value="YnaI-like"/>
</dbReference>
<accession>A0A1I0QC49</accession>
<organism evidence="10 11">
    <name type="scientific">Roseivirga pacifica</name>
    <dbReference type="NCBI Taxonomy" id="1267423"/>
    <lineage>
        <taxon>Bacteria</taxon>
        <taxon>Pseudomonadati</taxon>
        <taxon>Bacteroidota</taxon>
        <taxon>Cytophagia</taxon>
        <taxon>Cytophagales</taxon>
        <taxon>Roseivirgaceae</taxon>
        <taxon>Roseivirga</taxon>
    </lineage>
</organism>
<dbReference type="Gene3D" id="1.10.287.1260">
    <property type="match status" value="1"/>
</dbReference>
<dbReference type="SUPFAM" id="SSF82861">
    <property type="entry name" value="Mechanosensitive channel protein MscS (YggB), transmembrane region"/>
    <property type="match status" value="1"/>
</dbReference>
<dbReference type="GO" id="GO:0005886">
    <property type="term" value="C:plasma membrane"/>
    <property type="evidence" value="ECO:0007669"/>
    <property type="project" value="UniProtKB-SubCell"/>
</dbReference>
<evidence type="ECO:0000259" key="8">
    <source>
        <dbReference type="Pfam" id="PF00924"/>
    </source>
</evidence>
<dbReference type="STRING" id="1267423.SAMN05216290_2203"/>
<dbReference type="SUPFAM" id="SSF50182">
    <property type="entry name" value="Sm-like ribonucleoproteins"/>
    <property type="match status" value="1"/>
</dbReference>
<keyword evidence="3" id="KW-1003">Cell membrane</keyword>
<dbReference type="Pfam" id="PF00924">
    <property type="entry name" value="MS_channel_2nd"/>
    <property type="match status" value="1"/>
</dbReference>
<feature type="transmembrane region" description="Helical" evidence="7">
    <location>
        <begin position="241"/>
        <end position="262"/>
    </location>
</feature>
<feature type="transmembrane region" description="Helical" evidence="7">
    <location>
        <begin position="283"/>
        <end position="306"/>
    </location>
</feature>
<dbReference type="Pfam" id="PF21082">
    <property type="entry name" value="MS_channel_3rd"/>
    <property type="match status" value="1"/>
</dbReference>
<dbReference type="GeneID" id="99986909"/>
<dbReference type="PANTHER" id="PTHR43634">
    <property type="entry name" value="OW CONDUCTANCE MECHANOSENSITIVE CHANNEL"/>
    <property type="match status" value="1"/>
</dbReference>
<dbReference type="InterPro" id="IPR006685">
    <property type="entry name" value="MscS_channel_2nd"/>
</dbReference>
<proteinExistence type="inferred from homology"/>
<dbReference type="InterPro" id="IPR023408">
    <property type="entry name" value="MscS_beta-dom_sf"/>
</dbReference>
<protein>
    <submittedName>
        <fullName evidence="10">MscS family membrane protein</fullName>
    </submittedName>
</protein>
<dbReference type="Gene3D" id="2.30.30.60">
    <property type="match status" value="1"/>
</dbReference>
<dbReference type="InterPro" id="IPR049278">
    <property type="entry name" value="MS_channel_C"/>
</dbReference>
<gene>
    <name evidence="10" type="ORF">SAMN05216290_2203</name>
</gene>
<dbReference type="AlphaFoldDB" id="A0A1I0QC49"/>
<dbReference type="InterPro" id="IPR010920">
    <property type="entry name" value="LSM_dom_sf"/>
</dbReference>
<feature type="transmembrane region" description="Helical" evidence="7">
    <location>
        <begin position="208"/>
        <end position="229"/>
    </location>
</feature>
<comment type="similarity">
    <text evidence="2">Belongs to the MscS (TC 1.A.23) family.</text>
</comment>
<dbReference type="SUPFAM" id="SSF82689">
    <property type="entry name" value="Mechanosensitive channel protein MscS (YggB), C-terminal domain"/>
    <property type="match status" value="1"/>
</dbReference>
<dbReference type="PANTHER" id="PTHR43634:SF2">
    <property type="entry name" value="LOW CONDUCTANCE MECHANOSENSITIVE CHANNEL YNAI"/>
    <property type="match status" value="1"/>
</dbReference>
<dbReference type="GO" id="GO:0008381">
    <property type="term" value="F:mechanosensitive monoatomic ion channel activity"/>
    <property type="evidence" value="ECO:0007669"/>
    <property type="project" value="UniProtKB-ARBA"/>
</dbReference>
<keyword evidence="5 7" id="KW-1133">Transmembrane helix</keyword>
<feature type="domain" description="Mechanosensitive ion channel MscS" evidence="8">
    <location>
        <begin position="332"/>
        <end position="397"/>
    </location>
</feature>
<keyword evidence="4 7" id="KW-0812">Transmembrane</keyword>
<dbReference type="RefSeq" id="WP_090258632.1">
    <property type="nucleotide sequence ID" value="NZ_FOIR01000002.1"/>
</dbReference>
<dbReference type="Gene3D" id="3.30.70.100">
    <property type="match status" value="1"/>
</dbReference>
<evidence type="ECO:0000256" key="2">
    <source>
        <dbReference type="ARBA" id="ARBA00008017"/>
    </source>
</evidence>